<evidence type="ECO:0000256" key="1">
    <source>
        <dbReference type="SAM" id="MobiDB-lite"/>
    </source>
</evidence>
<dbReference type="RefSeq" id="WP_160786715.1">
    <property type="nucleotide sequence ID" value="NZ_CP086610.1"/>
</dbReference>
<reference evidence="2 3" key="1">
    <citation type="submission" date="2019-12" db="EMBL/GenBank/DDBJ databases">
        <title>Shinella granuli gen. nov., sp. nov., and proposal of the reclassification of Zoogloea ramigera ATCC 19623 as Shinella zoogloeoides sp. nov.</title>
        <authorList>
            <person name="Gao J."/>
        </authorList>
    </citation>
    <scope>NUCLEOTIDE SEQUENCE [LARGE SCALE GENOMIC DNA]</scope>
    <source>
        <strain evidence="2 3">DSM 287</strain>
    </source>
</reference>
<dbReference type="Proteomes" id="UP000440304">
    <property type="component" value="Unassembled WGS sequence"/>
</dbReference>
<accession>A0A6N8TJP9</accession>
<feature type="region of interest" description="Disordered" evidence="1">
    <location>
        <begin position="1"/>
        <end position="38"/>
    </location>
</feature>
<gene>
    <name evidence="2" type="ORF">GR156_13530</name>
</gene>
<dbReference type="AlphaFoldDB" id="A0A6N8TJP9"/>
<protein>
    <submittedName>
        <fullName evidence="2">Uncharacterized protein</fullName>
    </submittedName>
</protein>
<evidence type="ECO:0000313" key="3">
    <source>
        <dbReference type="Proteomes" id="UP000440304"/>
    </source>
</evidence>
<sequence length="116" mass="12426">MTDTSNDKPTTGTTPQGEATRPRQVNLPSEGGQEDPLGLLPSFKYLEFPHSVSHAILIGMDDNEAATVPDLAARLDIPFDQVQACMEATRERLSNLIATIPPTGPTSVRNRTGNGP</sequence>
<comment type="caution">
    <text evidence="2">The sequence shown here is derived from an EMBL/GenBank/DDBJ whole genome shotgun (WGS) entry which is preliminary data.</text>
</comment>
<name>A0A6N8TJP9_SHIZO</name>
<feature type="compositionally biased region" description="Polar residues" evidence="1">
    <location>
        <begin position="1"/>
        <end position="17"/>
    </location>
</feature>
<proteinExistence type="predicted"/>
<organism evidence="2 3">
    <name type="scientific">Shinella zoogloeoides</name>
    <name type="common">Crabtreella saccharophila</name>
    <dbReference type="NCBI Taxonomy" id="352475"/>
    <lineage>
        <taxon>Bacteria</taxon>
        <taxon>Pseudomonadati</taxon>
        <taxon>Pseudomonadota</taxon>
        <taxon>Alphaproteobacteria</taxon>
        <taxon>Hyphomicrobiales</taxon>
        <taxon>Rhizobiaceae</taxon>
        <taxon>Shinella</taxon>
    </lineage>
</organism>
<evidence type="ECO:0000313" key="2">
    <source>
        <dbReference type="EMBL" id="MXO01334.1"/>
    </source>
</evidence>
<dbReference type="EMBL" id="WUML01000011">
    <property type="protein sequence ID" value="MXO01334.1"/>
    <property type="molecule type" value="Genomic_DNA"/>
</dbReference>